<proteinExistence type="inferred from homology"/>
<accession>V4TQ00</accession>
<evidence type="ECO:0000256" key="9">
    <source>
        <dbReference type="ARBA" id="ARBA00023136"/>
    </source>
</evidence>
<evidence type="ECO:0000256" key="3">
    <source>
        <dbReference type="ARBA" id="ARBA00022475"/>
    </source>
</evidence>
<dbReference type="InterPro" id="IPR003591">
    <property type="entry name" value="Leu-rich_rpt_typical-subtyp"/>
</dbReference>
<evidence type="ECO:0000256" key="6">
    <source>
        <dbReference type="ARBA" id="ARBA00022729"/>
    </source>
</evidence>
<name>V4TQ00_CITCL</name>
<evidence type="ECO:0000313" key="12">
    <source>
        <dbReference type="EMBL" id="ESR55502.1"/>
    </source>
</evidence>
<dbReference type="EMBL" id="KI536661">
    <property type="protein sequence ID" value="ESR55502.1"/>
    <property type="molecule type" value="Genomic_DNA"/>
</dbReference>
<dbReference type="InterPro" id="IPR001611">
    <property type="entry name" value="Leu-rich_rpt"/>
</dbReference>
<comment type="subcellular location">
    <subcellularLocation>
        <location evidence="1">Cell membrane</location>
        <topology evidence="1">Single-pass type I membrane protein</topology>
    </subcellularLocation>
</comment>
<dbReference type="PANTHER" id="PTHR48061">
    <property type="entry name" value="LEUCINE-RICH REPEAT RECEPTOR PROTEIN KINASE EMS1-LIKE-RELATED"/>
    <property type="match status" value="1"/>
</dbReference>
<gene>
    <name evidence="12" type="ORF">CICLE_v10023814mg</name>
</gene>
<organism evidence="12 13">
    <name type="scientific">Citrus clementina</name>
    <name type="common">Clementine</name>
    <name type="synonym">Citrus deliciosa x Citrus sinensis</name>
    <dbReference type="NCBI Taxonomy" id="85681"/>
    <lineage>
        <taxon>Eukaryota</taxon>
        <taxon>Viridiplantae</taxon>
        <taxon>Streptophyta</taxon>
        <taxon>Embryophyta</taxon>
        <taxon>Tracheophyta</taxon>
        <taxon>Spermatophyta</taxon>
        <taxon>Magnoliopsida</taxon>
        <taxon>eudicotyledons</taxon>
        <taxon>Gunneridae</taxon>
        <taxon>Pentapetalae</taxon>
        <taxon>rosids</taxon>
        <taxon>malvids</taxon>
        <taxon>Sapindales</taxon>
        <taxon>Rutaceae</taxon>
        <taxon>Aurantioideae</taxon>
        <taxon>Citrus</taxon>
    </lineage>
</organism>
<evidence type="ECO:0000256" key="5">
    <source>
        <dbReference type="ARBA" id="ARBA00022692"/>
    </source>
</evidence>
<keyword evidence="11" id="KW-0325">Glycoprotein</keyword>
<keyword evidence="6" id="KW-0732">Signal</keyword>
<keyword evidence="8" id="KW-1133">Transmembrane helix</keyword>
<dbReference type="Pfam" id="PF00560">
    <property type="entry name" value="LRR_1"/>
    <property type="match status" value="1"/>
</dbReference>
<evidence type="ECO:0000256" key="11">
    <source>
        <dbReference type="ARBA" id="ARBA00023180"/>
    </source>
</evidence>
<keyword evidence="5" id="KW-0812">Transmembrane</keyword>
<dbReference type="SMART" id="SM00369">
    <property type="entry name" value="LRR_TYP"/>
    <property type="match status" value="5"/>
</dbReference>
<dbReference type="Gramene" id="ESR55502">
    <property type="protein sequence ID" value="ESR55502"/>
    <property type="gene ID" value="CICLE_v10023814mg"/>
</dbReference>
<dbReference type="eggNOG" id="KOG0619">
    <property type="taxonomic scope" value="Eukaryota"/>
</dbReference>
<dbReference type="SUPFAM" id="SSF52058">
    <property type="entry name" value="L domain-like"/>
    <property type="match status" value="1"/>
</dbReference>
<dbReference type="PANTHER" id="PTHR48061:SF46">
    <property type="entry name" value="LEUCINE-RICH REPEAT-CONTAINING N-TERMINAL PLANT-TYPE DOMAIN-CONTAINING PROTEIN"/>
    <property type="match status" value="1"/>
</dbReference>
<keyword evidence="3" id="KW-1003">Cell membrane</keyword>
<evidence type="ECO:0000313" key="13">
    <source>
        <dbReference type="Proteomes" id="UP000030687"/>
    </source>
</evidence>
<keyword evidence="7" id="KW-0677">Repeat</keyword>
<keyword evidence="10" id="KW-0675">Receptor</keyword>
<evidence type="ECO:0000256" key="1">
    <source>
        <dbReference type="ARBA" id="ARBA00004251"/>
    </source>
</evidence>
<dbReference type="AlphaFoldDB" id="V4TQ00"/>
<keyword evidence="9" id="KW-0472">Membrane</keyword>
<keyword evidence="13" id="KW-1185">Reference proteome</keyword>
<evidence type="ECO:0000256" key="2">
    <source>
        <dbReference type="ARBA" id="ARBA00009592"/>
    </source>
</evidence>
<dbReference type="FunCoup" id="V4TQ00">
    <property type="interactions" value="281"/>
</dbReference>
<evidence type="ECO:0000256" key="8">
    <source>
        <dbReference type="ARBA" id="ARBA00022989"/>
    </source>
</evidence>
<evidence type="ECO:0000256" key="10">
    <source>
        <dbReference type="ARBA" id="ARBA00023170"/>
    </source>
</evidence>
<dbReference type="InterPro" id="IPR032675">
    <property type="entry name" value="LRR_dom_sf"/>
</dbReference>
<dbReference type="Proteomes" id="UP000030687">
    <property type="component" value="Unassembled WGS sequence"/>
</dbReference>
<reference evidence="12 13" key="1">
    <citation type="submission" date="2013-10" db="EMBL/GenBank/DDBJ databases">
        <authorList>
            <consortium name="International Citrus Genome Consortium"/>
            <person name="Jenkins J."/>
            <person name="Schmutz J."/>
            <person name="Prochnik S."/>
            <person name="Rokhsar D."/>
            <person name="Gmitter F."/>
            <person name="Ollitrault P."/>
            <person name="Machado M."/>
            <person name="Talon M."/>
            <person name="Wincker P."/>
            <person name="Jaillon O."/>
            <person name="Morgante M."/>
        </authorList>
    </citation>
    <scope>NUCLEOTIDE SEQUENCE</scope>
    <source>
        <strain evidence="13">cv. Clemenules</strain>
    </source>
</reference>
<feature type="non-terminal residue" evidence="12">
    <location>
        <position position="1"/>
    </location>
</feature>
<dbReference type="Pfam" id="PF13855">
    <property type="entry name" value="LRR_8"/>
    <property type="match status" value="1"/>
</dbReference>
<dbReference type="GO" id="GO:0005886">
    <property type="term" value="C:plasma membrane"/>
    <property type="evidence" value="ECO:0007669"/>
    <property type="project" value="UniProtKB-SubCell"/>
</dbReference>
<comment type="similarity">
    <text evidence="2">Belongs to the RLP family.</text>
</comment>
<dbReference type="Gene3D" id="3.80.10.10">
    <property type="entry name" value="Ribonuclease Inhibitor"/>
    <property type="match status" value="2"/>
</dbReference>
<dbReference type="FunFam" id="3.80.10.10:FF:000213">
    <property type="entry name" value="Tyrosine-sulfated glycopeptide receptor 1"/>
    <property type="match status" value="1"/>
</dbReference>
<evidence type="ECO:0000256" key="7">
    <source>
        <dbReference type="ARBA" id="ARBA00022737"/>
    </source>
</evidence>
<evidence type="ECO:0000256" key="4">
    <source>
        <dbReference type="ARBA" id="ARBA00022614"/>
    </source>
</evidence>
<protein>
    <submittedName>
        <fullName evidence="12">Uncharacterized protein</fullName>
    </submittedName>
</protein>
<dbReference type="InterPro" id="IPR046956">
    <property type="entry name" value="RLP23-like"/>
</dbReference>
<dbReference type="KEGG" id="cic:CICLE_v10023814mg"/>
<keyword evidence="4" id="KW-0433">Leucine-rich repeat</keyword>
<dbReference type="InParanoid" id="V4TQ00"/>
<sequence>TNSWTEGTDCCSWNGVTCDNVTGNVVGLDLYSSCSWLVGTIDDNSTLFHLSHLQSLNLAYSNFLGSQLSPEFGWLKELTYLNLSASNFGGLVPYEMSHLSKLTHLVISFCVLTIEQKTFDLLASNLTKLSLLHLRKTNMSLIKPFSLLNLSSTMTDLDMGDTAMEGNFPDDIFRFPNLQILNLKLNSQLTDLSRNYFEGRVPSWWFTLPSLISINLAWNKLNGPIDPFQWPNSLQDVRLEENEIRGTIPNSIFQLVNLTILDLSSNDLLITLHLENNSLEGHIHNTFANASHLRSLDLYSNKLEGPLPRSLAKYIKLEVVNVENNMISDSFPCWMGSLSELKILVLRSNQFDGPPCNSNITFPFQALRIIDLSHTEFTGFLPRRIFPSMEAMKNVDEHGRLEYMGRAFCDESITVAMKGHDFQFQKIFVMFRAMDLSSNRFHREISEVLGNFKSLKVLNLSHNSLTGNIPVSFENMTALKSLDLSFNKLDGRIPEQLLSITALSLLNLSYNRLWGHIPRGNQFNTFENDSYIGNIRLCGEPLTVRCSNDGLPKAPRLAYFDHDETASRFDWKMAKLRYVPGLVIGLSIGYMVLSK</sequence>